<feature type="signal peptide" evidence="1">
    <location>
        <begin position="1"/>
        <end position="23"/>
    </location>
</feature>
<dbReference type="SUPFAM" id="SSF63446">
    <property type="entry name" value="Type I dockerin domain"/>
    <property type="match status" value="1"/>
</dbReference>
<proteinExistence type="predicted"/>
<dbReference type="RefSeq" id="WP_074717914.1">
    <property type="nucleotide sequence ID" value="NZ_FNWV01000009.1"/>
</dbReference>
<gene>
    <name evidence="2" type="ORF">SAMN02910265_02496</name>
</gene>
<keyword evidence="1" id="KW-0732">Signal</keyword>
<sequence>MRKFTKEIASLLATVTVSLSANAGSAASEEVWKMTGQATDPDYIDELAPTAGVAMLPDDDLPVTTTTTKIPAMIGTTTAKKSTTTTTTTTTGLIGTTTAKLETTTTVPSMVGTTVAPAKITTTAAPTMTPMMIGTTITTKETTETTTTEEFPPLMGLIGPADGDANCDGDLDMSDAVLVMQSFANPNKYGIDGTAENHLTVMGEYNADMNGDGLTVGDALAIQKKLLGMDYYK</sequence>
<name>A0A1H6KI32_RUMFL</name>
<reference evidence="2 3" key="1">
    <citation type="submission" date="2016-10" db="EMBL/GenBank/DDBJ databases">
        <authorList>
            <person name="de Groot N.N."/>
        </authorList>
    </citation>
    <scope>NUCLEOTIDE SEQUENCE [LARGE SCALE GENOMIC DNA]</scope>
    <source>
        <strain evidence="2 3">YAD2003</strain>
    </source>
</reference>
<dbReference type="GO" id="GO:0000272">
    <property type="term" value="P:polysaccharide catabolic process"/>
    <property type="evidence" value="ECO:0007669"/>
    <property type="project" value="InterPro"/>
</dbReference>
<dbReference type="Proteomes" id="UP000183190">
    <property type="component" value="Unassembled WGS sequence"/>
</dbReference>
<dbReference type="AlphaFoldDB" id="A0A1H6KI32"/>
<dbReference type="InterPro" id="IPR036439">
    <property type="entry name" value="Dockerin_dom_sf"/>
</dbReference>
<feature type="chain" id="PRO_5038729865" description="Dockerin domain-containing protein" evidence="1">
    <location>
        <begin position="24"/>
        <end position="233"/>
    </location>
</feature>
<evidence type="ECO:0008006" key="4">
    <source>
        <dbReference type="Google" id="ProtNLM"/>
    </source>
</evidence>
<evidence type="ECO:0000313" key="3">
    <source>
        <dbReference type="Proteomes" id="UP000183190"/>
    </source>
</evidence>
<evidence type="ECO:0000256" key="1">
    <source>
        <dbReference type="SAM" id="SignalP"/>
    </source>
</evidence>
<dbReference type="Gene3D" id="1.10.1330.10">
    <property type="entry name" value="Dockerin domain"/>
    <property type="match status" value="1"/>
</dbReference>
<organism evidence="2 3">
    <name type="scientific">Ruminococcus flavefaciens</name>
    <dbReference type="NCBI Taxonomy" id="1265"/>
    <lineage>
        <taxon>Bacteria</taxon>
        <taxon>Bacillati</taxon>
        <taxon>Bacillota</taxon>
        <taxon>Clostridia</taxon>
        <taxon>Eubacteriales</taxon>
        <taxon>Oscillospiraceae</taxon>
        <taxon>Ruminococcus</taxon>
    </lineage>
</organism>
<accession>A0A1H6KI32</accession>
<dbReference type="CDD" id="cd14256">
    <property type="entry name" value="Dockerin_I"/>
    <property type="match status" value="1"/>
</dbReference>
<dbReference type="OrthoDB" id="1822303at2"/>
<protein>
    <recommendedName>
        <fullName evidence="4">Dockerin domain-containing protein</fullName>
    </recommendedName>
</protein>
<dbReference type="EMBL" id="FNWV01000009">
    <property type="protein sequence ID" value="SEH75229.1"/>
    <property type="molecule type" value="Genomic_DNA"/>
</dbReference>
<evidence type="ECO:0000313" key="2">
    <source>
        <dbReference type="EMBL" id="SEH75229.1"/>
    </source>
</evidence>